<accession>A0A2N9EZW2</accession>
<dbReference type="AlphaFoldDB" id="A0A2N9EZW2"/>
<dbReference type="InterPro" id="IPR031107">
    <property type="entry name" value="Small_HSP"/>
</dbReference>
<evidence type="ECO:0000259" key="2">
    <source>
        <dbReference type="Pfam" id="PF00011"/>
    </source>
</evidence>
<sequence>MLGGQRGQCLDAIHNVLKGHDAPPTEDRILEQTPLTISKGIENLPLGRADWKETTTAHVIPLDIPGIKIEIEENRVLRISGERKGEEEAEGDKWHRAERTNGKFWRQFRKVC</sequence>
<organism evidence="3">
    <name type="scientific">Fagus sylvatica</name>
    <name type="common">Beechnut</name>
    <dbReference type="NCBI Taxonomy" id="28930"/>
    <lineage>
        <taxon>Eukaryota</taxon>
        <taxon>Viridiplantae</taxon>
        <taxon>Streptophyta</taxon>
        <taxon>Embryophyta</taxon>
        <taxon>Tracheophyta</taxon>
        <taxon>Spermatophyta</taxon>
        <taxon>Magnoliopsida</taxon>
        <taxon>eudicotyledons</taxon>
        <taxon>Gunneridae</taxon>
        <taxon>Pentapetalae</taxon>
        <taxon>rosids</taxon>
        <taxon>fabids</taxon>
        <taxon>Fagales</taxon>
        <taxon>Fagaceae</taxon>
        <taxon>Fagus</taxon>
    </lineage>
</organism>
<feature type="domain" description="SHSP" evidence="2">
    <location>
        <begin position="50"/>
        <end position="109"/>
    </location>
</feature>
<proteinExistence type="predicted"/>
<name>A0A2N9EZW2_FAGSY</name>
<keyword evidence="1" id="KW-0346">Stress response</keyword>
<dbReference type="Pfam" id="PF00011">
    <property type="entry name" value="HSP20"/>
    <property type="match status" value="1"/>
</dbReference>
<dbReference type="PANTHER" id="PTHR11527">
    <property type="entry name" value="HEAT-SHOCK PROTEIN 20 FAMILY MEMBER"/>
    <property type="match status" value="1"/>
</dbReference>
<evidence type="ECO:0000313" key="3">
    <source>
        <dbReference type="EMBL" id="SPC80104.1"/>
    </source>
</evidence>
<dbReference type="Gene3D" id="2.60.40.790">
    <property type="match status" value="1"/>
</dbReference>
<evidence type="ECO:0000256" key="1">
    <source>
        <dbReference type="ARBA" id="ARBA00023016"/>
    </source>
</evidence>
<reference evidence="3" key="1">
    <citation type="submission" date="2018-02" db="EMBL/GenBank/DDBJ databases">
        <authorList>
            <person name="Cohen D.B."/>
            <person name="Kent A.D."/>
        </authorList>
    </citation>
    <scope>NUCLEOTIDE SEQUENCE</scope>
</reference>
<gene>
    <name evidence="3" type="ORF">FSB_LOCUS7986</name>
</gene>
<dbReference type="SUPFAM" id="SSF49764">
    <property type="entry name" value="HSP20-like chaperones"/>
    <property type="match status" value="1"/>
</dbReference>
<protein>
    <recommendedName>
        <fullName evidence="2">SHSP domain-containing protein</fullName>
    </recommendedName>
</protein>
<dbReference type="InterPro" id="IPR008978">
    <property type="entry name" value="HSP20-like_chaperone"/>
</dbReference>
<dbReference type="EMBL" id="OIVN01000433">
    <property type="protein sequence ID" value="SPC80104.1"/>
    <property type="molecule type" value="Genomic_DNA"/>
</dbReference>
<dbReference type="InterPro" id="IPR002068">
    <property type="entry name" value="A-crystallin/Hsp20_dom"/>
</dbReference>